<dbReference type="CDD" id="cd14014">
    <property type="entry name" value="STKc_PknB_like"/>
    <property type="match status" value="1"/>
</dbReference>
<protein>
    <submittedName>
        <fullName evidence="14">TonB family protein</fullName>
    </submittedName>
</protein>
<dbReference type="RefSeq" id="WP_206724661.1">
    <property type="nucleotide sequence ID" value="NZ_CP071090.1"/>
</dbReference>
<evidence type="ECO:0000256" key="6">
    <source>
        <dbReference type="ARBA" id="ARBA00022840"/>
    </source>
</evidence>
<organism evidence="14 15">
    <name type="scientific">Pyxidicoccus parkwayensis</name>
    <dbReference type="NCBI Taxonomy" id="2813578"/>
    <lineage>
        <taxon>Bacteria</taxon>
        <taxon>Pseudomonadati</taxon>
        <taxon>Myxococcota</taxon>
        <taxon>Myxococcia</taxon>
        <taxon>Myxococcales</taxon>
        <taxon>Cystobacterineae</taxon>
        <taxon>Myxococcaceae</taxon>
        <taxon>Pyxidicoccus</taxon>
    </lineage>
</organism>
<dbReference type="PANTHER" id="PTHR43289">
    <property type="entry name" value="MITOGEN-ACTIVATED PROTEIN KINASE KINASE KINASE 20-RELATED"/>
    <property type="match status" value="1"/>
</dbReference>
<feature type="domain" description="Protein kinase" evidence="12">
    <location>
        <begin position="29"/>
        <end position="320"/>
    </location>
</feature>
<dbReference type="InterPro" id="IPR011009">
    <property type="entry name" value="Kinase-like_dom_sf"/>
</dbReference>
<dbReference type="SUPFAM" id="SSF74653">
    <property type="entry name" value="TolA/TonB C-terminal domain"/>
    <property type="match status" value="1"/>
</dbReference>
<feature type="transmembrane region" description="Helical" evidence="11">
    <location>
        <begin position="352"/>
        <end position="373"/>
    </location>
</feature>
<keyword evidence="5" id="KW-0418">Kinase</keyword>
<keyword evidence="4 9" id="KW-0547">Nucleotide-binding</keyword>
<dbReference type="SUPFAM" id="SSF56112">
    <property type="entry name" value="Protein kinase-like (PK-like)"/>
    <property type="match status" value="1"/>
</dbReference>
<dbReference type="SMART" id="SM00220">
    <property type="entry name" value="S_TKc"/>
    <property type="match status" value="1"/>
</dbReference>
<dbReference type="InterPro" id="IPR037682">
    <property type="entry name" value="TonB_C"/>
</dbReference>
<evidence type="ECO:0000259" key="12">
    <source>
        <dbReference type="PROSITE" id="PS50011"/>
    </source>
</evidence>
<evidence type="ECO:0000256" key="7">
    <source>
        <dbReference type="ARBA" id="ARBA00022989"/>
    </source>
</evidence>
<feature type="domain" description="TonB C-terminal" evidence="13">
    <location>
        <begin position="547"/>
        <end position="635"/>
    </location>
</feature>
<keyword evidence="15" id="KW-1185">Reference proteome</keyword>
<proteinExistence type="predicted"/>
<evidence type="ECO:0000256" key="11">
    <source>
        <dbReference type="SAM" id="Phobius"/>
    </source>
</evidence>
<dbReference type="NCBIfam" id="TIGR01352">
    <property type="entry name" value="tonB_Cterm"/>
    <property type="match status" value="1"/>
</dbReference>
<gene>
    <name evidence="14" type="ORF">JY651_49735</name>
</gene>
<dbReference type="Gene3D" id="3.30.1150.10">
    <property type="match status" value="1"/>
</dbReference>
<keyword evidence="8 11" id="KW-0472">Membrane</keyword>
<evidence type="ECO:0000313" key="14">
    <source>
        <dbReference type="EMBL" id="QSQ23086.1"/>
    </source>
</evidence>
<dbReference type="InterPro" id="IPR008271">
    <property type="entry name" value="Ser/Thr_kinase_AS"/>
</dbReference>
<keyword evidence="7 11" id="KW-1133">Transmembrane helix</keyword>
<feature type="region of interest" description="Disordered" evidence="10">
    <location>
        <begin position="477"/>
        <end position="502"/>
    </location>
</feature>
<comment type="subcellular location">
    <subcellularLocation>
        <location evidence="1">Membrane</location>
        <topology evidence="1">Single-pass membrane protein</topology>
    </subcellularLocation>
</comment>
<evidence type="ECO:0000256" key="3">
    <source>
        <dbReference type="ARBA" id="ARBA00022692"/>
    </source>
</evidence>
<dbReference type="Pfam" id="PF03544">
    <property type="entry name" value="TonB_C"/>
    <property type="match status" value="1"/>
</dbReference>
<dbReference type="Gene3D" id="1.10.510.10">
    <property type="entry name" value="Transferase(Phosphotransferase) domain 1"/>
    <property type="match status" value="1"/>
</dbReference>
<keyword evidence="3 11" id="KW-0812">Transmembrane</keyword>
<dbReference type="InterPro" id="IPR000719">
    <property type="entry name" value="Prot_kinase_dom"/>
</dbReference>
<evidence type="ECO:0000256" key="4">
    <source>
        <dbReference type="ARBA" id="ARBA00022741"/>
    </source>
</evidence>
<keyword evidence="2" id="KW-0808">Transferase</keyword>
<dbReference type="PROSITE" id="PS52015">
    <property type="entry name" value="TONB_CTD"/>
    <property type="match status" value="1"/>
</dbReference>
<evidence type="ECO:0000256" key="5">
    <source>
        <dbReference type="ARBA" id="ARBA00022777"/>
    </source>
</evidence>
<evidence type="ECO:0000313" key="15">
    <source>
        <dbReference type="Proteomes" id="UP000662747"/>
    </source>
</evidence>
<evidence type="ECO:0000256" key="1">
    <source>
        <dbReference type="ARBA" id="ARBA00004167"/>
    </source>
</evidence>
<dbReference type="InterPro" id="IPR006260">
    <property type="entry name" value="TonB/TolA_C"/>
</dbReference>
<dbReference type="EMBL" id="CP071090">
    <property type="protein sequence ID" value="QSQ23086.1"/>
    <property type="molecule type" value="Genomic_DNA"/>
</dbReference>
<feature type="binding site" evidence="9">
    <location>
        <position position="58"/>
    </location>
    <ligand>
        <name>ATP</name>
        <dbReference type="ChEBI" id="CHEBI:30616"/>
    </ligand>
</feature>
<sequence>MQTDSRAAPTVVVDPSADALLGQVLHGRFKVLEPLGAGGMGRVYRALQLPLERVVALKVLSPAFSTTLDPDFQRRFLLEASVTAKLRHPNTVTVIDYGKTDDGTFYIAMELLEGRTLAEHLAAGPLPWARAVDVAQGICRSLREAHRLGVVHRDLKPANVMLVAEEGGAEGGHVKVLDFGLVKSFVAQEGRLSVPEITQGGTFLGSPTYMAPEQARNVADARSDIYSLGVLLYHALVGRPPFVSKDSLELIFAHHKETPPHFRALRTDLVIPEAVEAVVRRCLEKLPEHRYANMDEVLDALRIAAGQAVSGPVSAPHAMLPTGPQPQPQSTMVLDISVDEDVALQPRRVGVGAPWVAVGVLALVALGLGAYVLGTRGASAPVAPVTAAPVAATPEPTAPASETPRATVRFRVNSEPGGARVFWKGQERGVTPLVLEVPPGADGVATAELTFVLDGYATDRVVAGGSGEVHFTQRLQRQRGGGGRPASVPAQVSSPTEVGLSAPEMLSAPTPMEAPSPVKPASATVEKPAVVVAGPARPAGPIQLPEDAKPPVELASNLPPEFPQSARAAGKEGQVVLKVVVTETGRVRDVTVLRGEEPFVSAAVRAVGAWRYEPALLEGRPIAVYRVVKVPFRLR</sequence>
<dbReference type="Gene3D" id="3.30.200.20">
    <property type="entry name" value="Phosphorylase Kinase, domain 1"/>
    <property type="match status" value="1"/>
</dbReference>
<name>A0ABX7P0B0_9BACT</name>
<dbReference type="PROSITE" id="PS00108">
    <property type="entry name" value="PROTEIN_KINASE_ST"/>
    <property type="match status" value="1"/>
</dbReference>
<dbReference type="Proteomes" id="UP000662747">
    <property type="component" value="Chromosome"/>
</dbReference>
<dbReference type="Pfam" id="PF00069">
    <property type="entry name" value="Pkinase"/>
    <property type="match status" value="1"/>
</dbReference>
<evidence type="ECO:0000256" key="9">
    <source>
        <dbReference type="PROSITE-ProRule" id="PRU10141"/>
    </source>
</evidence>
<evidence type="ECO:0000256" key="8">
    <source>
        <dbReference type="ARBA" id="ARBA00023136"/>
    </source>
</evidence>
<dbReference type="InterPro" id="IPR017441">
    <property type="entry name" value="Protein_kinase_ATP_BS"/>
</dbReference>
<reference evidence="14 15" key="1">
    <citation type="submission" date="2021-02" db="EMBL/GenBank/DDBJ databases">
        <title>De Novo genome assembly of isolated myxobacteria.</title>
        <authorList>
            <person name="Stevens D.C."/>
        </authorList>
    </citation>
    <scope>NUCLEOTIDE SEQUENCE [LARGE SCALE GENOMIC DNA]</scope>
    <source>
        <strain evidence="15">SCPEA02</strain>
    </source>
</reference>
<dbReference type="PANTHER" id="PTHR43289:SF6">
    <property type="entry name" value="SERINE_THREONINE-PROTEIN KINASE NEKL-3"/>
    <property type="match status" value="1"/>
</dbReference>
<dbReference type="PROSITE" id="PS50011">
    <property type="entry name" value="PROTEIN_KINASE_DOM"/>
    <property type="match status" value="1"/>
</dbReference>
<evidence type="ECO:0000259" key="13">
    <source>
        <dbReference type="PROSITE" id="PS52015"/>
    </source>
</evidence>
<keyword evidence="6 9" id="KW-0067">ATP-binding</keyword>
<evidence type="ECO:0000256" key="2">
    <source>
        <dbReference type="ARBA" id="ARBA00022679"/>
    </source>
</evidence>
<accession>A0ABX7P0B0</accession>
<evidence type="ECO:0000256" key="10">
    <source>
        <dbReference type="SAM" id="MobiDB-lite"/>
    </source>
</evidence>
<dbReference type="PROSITE" id="PS00107">
    <property type="entry name" value="PROTEIN_KINASE_ATP"/>
    <property type="match status" value="1"/>
</dbReference>